<dbReference type="Proteomes" id="UP000031036">
    <property type="component" value="Unassembled WGS sequence"/>
</dbReference>
<proteinExistence type="predicted"/>
<sequence length="238" mass="26910">MIPDHNHTLPVFFPPLYCNAAEFLIRRAGTKTSSFGERRRTLDDQPILRNERNGNRGANCSKPLTRPVGQGAYLVPVLLNTFVIRRNVNGKALLLDVRHLLEHALHGPHSYRHGRSAGLMLFTWFCSVPFMEDLYIAQYFGRRGHVEEKLIPSPFLGGSFIQRNGYVAEAEALFVVTRCIITVERCLSCCCLAKPELQRCAFIQLGKKARFPAVDQTSIRAVQCFNVRLLTFYGLNTA</sequence>
<evidence type="ECO:0000313" key="1">
    <source>
        <dbReference type="EMBL" id="KHN87718.1"/>
    </source>
</evidence>
<dbReference type="EMBL" id="JPKZ01000342">
    <property type="protein sequence ID" value="KHN87718.1"/>
    <property type="molecule type" value="Genomic_DNA"/>
</dbReference>
<protein>
    <submittedName>
        <fullName evidence="1">Uncharacterized protein</fullName>
    </submittedName>
</protein>
<reference evidence="1 2" key="1">
    <citation type="submission" date="2014-11" db="EMBL/GenBank/DDBJ databases">
        <title>Genetic blueprint of the zoonotic pathogen Toxocara canis.</title>
        <authorList>
            <person name="Zhu X.-Q."/>
            <person name="Korhonen P.K."/>
            <person name="Cai H."/>
            <person name="Young N.D."/>
            <person name="Nejsum P."/>
            <person name="von Samson-Himmelstjerna G."/>
            <person name="Boag P.R."/>
            <person name="Tan P."/>
            <person name="Li Q."/>
            <person name="Min J."/>
            <person name="Yang Y."/>
            <person name="Wang X."/>
            <person name="Fang X."/>
            <person name="Hall R.S."/>
            <person name="Hofmann A."/>
            <person name="Sternberg P.W."/>
            <person name="Jex A.R."/>
            <person name="Gasser R.B."/>
        </authorList>
    </citation>
    <scope>NUCLEOTIDE SEQUENCE [LARGE SCALE GENOMIC DNA]</scope>
    <source>
        <strain evidence="1">PN_DK_2014</strain>
    </source>
</reference>
<comment type="caution">
    <text evidence="1">The sequence shown here is derived from an EMBL/GenBank/DDBJ whole genome shotgun (WGS) entry which is preliminary data.</text>
</comment>
<name>A0A0B2W170_TOXCA</name>
<evidence type="ECO:0000313" key="2">
    <source>
        <dbReference type="Proteomes" id="UP000031036"/>
    </source>
</evidence>
<accession>A0A0B2W170</accession>
<gene>
    <name evidence="1" type="ORF">Tcan_04981</name>
</gene>
<organism evidence="1 2">
    <name type="scientific">Toxocara canis</name>
    <name type="common">Canine roundworm</name>
    <dbReference type="NCBI Taxonomy" id="6265"/>
    <lineage>
        <taxon>Eukaryota</taxon>
        <taxon>Metazoa</taxon>
        <taxon>Ecdysozoa</taxon>
        <taxon>Nematoda</taxon>
        <taxon>Chromadorea</taxon>
        <taxon>Rhabditida</taxon>
        <taxon>Spirurina</taxon>
        <taxon>Ascaridomorpha</taxon>
        <taxon>Ascaridoidea</taxon>
        <taxon>Toxocaridae</taxon>
        <taxon>Toxocara</taxon>
    </lineage>
</organism>
<dbReference type="AlphaFoldDB" id="A0A0B2W170"/>
<keyword evidence="2" id="KW-1185">Reference proteome</keyword>